<evidence type="ECO:0000313" key="2">
    <source>
        <dbReference type="Ensembl" id="ENSPMRP00000009068.1"/>
    </source>
</evidence>
<sequence length="192" mass="21399">KPKPRVAARKPKPRVSARKPKPRVAARKPKPRVAARKPKPRVAARKPKPRVSARKPKPRVAARKPKPRVAARKPKPRVSARKPKPRVSIWLLWRRYFPPPSQCIFFGTILTSVDVPRRSRDLSLAGFTSPLLSLVGLLVTPGGARSPLSPLSPLQENQVSLSRGRQLLTEFQGSSWANEDTDQSKSEQNSSQ</sequence>
<dbReference type="AlphaFoldDB" id="A0A670IBL0"/>
<reference evidence="2 3" key="1">
    <citation type="journal article" date="2019" name="Proc. Natl. Acad. Sci. U.S.A.">
        <title>Regulatory changes in pterin and carotenoid genes underlie balanced color polymorphisms in the wall lizard.</title>
        <authorList>
            <person name="Andrade P."/>
            <person name="Pinho C."/>
            <person name="Perez I de Lanuza G."/>
            <person name="Afonso S."/>
            <person name="Brejcha J."/>
            <person name="Rubin C.J."/>
            <person name="Wallerman O."/>
            <person name="Pereira P."/>
            <person name="Sabatino S.J."/>
            <person name="Bellati A."/>
            <person name="Pellitteri-Rosa D."/>
            <person name="Bosakova Z."/>
            <person name="Bunikis I."/>
            <person name="Carretero M.A."/>
            <person name="Feiner N."/>
            <person name="Marsik P."/>
            <person name="Pauperio F."/>
            <person name="Salvi D."/>
            <person name="Soler L."/>
            <person name="While G.M."/>
            <person name="Uller T."/>
            <person name="Font E."/>
            <person name="Andersson L."/>
            <person name="Carneiro M."/>
        </authorList>
    </citation>
    <scope>NUCLEOTIDE SEQUENCE</scope>
</reference>
<dbReference type="GeneTree" id="ENSGT01140000283395"/>
<dbReference type="Proteomes" id="UP000472272">
    <property type="component" value="Chromosome 7"/>
</dbReference>
<evidence type="ECO:0000256" key="1">
    <source>
        <dbReference type="SAM" id="MobiDB-lite"/>
    </source>
</evidence>
<name>A0A670IBL0_PODMU</name>
<keyword evidence="3" id="KW-1185">Reference proteome</keyword>
<feature type="region of interest" description="Disordered" evidence="1">
    <location>
        <begin position="1"/>
        <end position="82"/>
    </location>
</feature>
<reference evidence="2" key="3">
    <citation type="submission" date="2025-09" db="UniProtKB">
        <authorList>
            <consortium name="Ensembl"/>
        </authorList>
    </citation>
    <scope>IDENTIFICATION</scope>
</reference>
<reference evidence="2" key="2">
    <citation type="submission" date="2025-08" db="UniProtKB">
        <authorList>
            <consortium name="Ensembl"/>
        </authorList>
    </citation>
    <scope>IDENTIFICATION</scope>
</reference>
<organism evidence="2 3">
    <name type="scientific">Podarcis muralis</name>
    <name type="common">Wall lizard</name>
    <name type="synonym">Lacerta muralis</name>
    <dbReference type="NCBI Taxonomy" id="64176"/>
    <lineage>
        <taxon>Eukaryota</taxon>
        <taxon>Metazoa</taxon>
        <taxon>Chordata</taxon>
        <taxon>Craniata</taxon>
        <taxon>Vertebrata</taxon>
        <taxon>Euteleostomi</taxon>
        <taxon>Lepidosauria</taxon>
        <taxon>Squamata</taxon>
        <taxon>Bifurcata</taxon>
        <taxon>Unidentata</taxon>
        <taxon>Episquamata</taxon>
        <taxon>Laterata</taxon>
        <taxon>Lacertibaenia</taxon>
        <taxon>Lacertidae</taxon>
        <taxon>Podarcis</taxon>
    </lineage>
</organism>
<dbReference type="Ensembl" id="ENSPMRT00000009683.1">
    <property type="protein sequence ID" value="ENSPMRP00000009068.1"/>
    <property type="gene ID" value="ENSPMRG00000006094.1"/>
</dbReference>
<feature type="region of interest" description="Disordered" evidence="1">
    <location>
        <begin position="172"/>
        <end position="192"/>
    </location>
</feature>
<accession>A0A670IBL0</accession>
<proteinExistence type="predicted"/>
<evidence type="ECO:0000313" key="3">
    <source>
        <dbReference type="Proteomes" id="UP000472272"/>
    </source>
</evidence>
<protein>
    <submittedName>
        <fullName evidence="2">Uncharacterized protein</fullName>
    </submittedName>
</protein>